<evidence type="ECO:0000256" key="3">
    <source>
        <dbReference type="ARBA" id="ARBA00011738"/>
    </source>
</evidence>
<organism evidence="14 15">
    <name type="scientific">Blepharisma stoltei</name>
    <dbReference type="NCBI Taxonomy" id="1481888"/>
    <lineage>
        <taxon>Eukaryota</taxon>
        <taxon>Sar</taxon>
        <taxon>Alveolata</taxon>
        <taxon>Ciliophora</taxon>
        <taxon>Postciliodesmatophora</taxon>
        <taxon>Heterotrichea</taxon>
        <taxon>Heterotrichida</taxon>
        <taxon>Blepharismidae</taxon>
        <taxon>Blepharisma</taxon>
    </lineage>
</organism>
<dbReference type="Gene3D" id="3.30.1490.20">
    <property type="entry name" value="ATP-grasp fold, A domain"/>
    <property type="match status" value="2"/>
</dbReference>
<proteinExistence type="inferred from homology"/>
<protein>
    <recommendedName>
        <fullName evidence="16">Alpha-glucan water dikinase</fullName>
    </recommendedName>
</protein>
<dbReference type="Pfam" id="PF22973">
    <property type="entry name" value="GWD1_pHisD"/>
    <property type="match status" value="1"/>
</dbReference>
<evidence type="ECO:0000259" key="12">
    <source>
        <dbReference type="Pfam" id="PF01326"/>
    </source>
</evidence>
<dbReference type="AlphaFoldDB" id="A0AAU9JT22"/>
<dbReference type="InterPro" id="IPR002192">
    <property type="entry name" value="PPDK_AMP/ATP-bd"/>
</dbReference>
<evidence type="ECO:0000256" key="6">
    <source>
        <dbReference type="ARBA" id="ARBA00022741"/>
    </source>
</evidence>
<dbReference type="PANTHER" id="PTHR46999">
    <property type="entry name" value="ALPHA-GLUCAN WATER DIKINASE 1, CHLOROPLASTIC-RELATED"/>
    <property type="match status" value="1"/>
</dbReference>
<dbReference type="GO" id="GO:0046872">
    <property type="term" value="F:metal ion binding"/>
    <property type="evidence" value="ECO:0007669"/>
    <property type="project" value="UniProtKB-KW"/>
</dbReference>
<keyword evidence="8" id="KW-0067">ATP-binding</keyword>
<keyword evidence="15" id="KW-1185">Reference proteome</keyword>
<keyword evidence="4" id="KW-0808">Transferase</keyword>
<evidence type="ECO:0000256" key="2">
    <source>
        <dbReference type="ARBA" id="ARBA00007837"/>
    </source>
</evidence>
<dbReference type="Gene3D" id="3.30.470.20">
    <property type="entry name" value="ATP-grasp fold, B domain"/>
    <property type="match status" value="1"/>
</dbReference>
<keyword evidence="11" id="KW-0175">Coiled coil</keyword>
<dbReference type="Proteomes" id="UP001162131">
    <property type="component" value="Unassembled WGS sequence"/>
</dbReference>
<feature type="domain" description="Pyruvate phosphate dikinase AMP/ATP-binding" evidence="12">
    <location>
        <begin position="690"/>
        <end position="889"/>
    </location>
</feature>
<dbReference type="EMBL" id="CAJZBQ010000035">
    <property type="protein sequence ID" value="CAG9324044.1"/>
    <property type="molecule type" value="Genomic_DNA"/>
</dbReference>
<comment type="cofactor">
    <cofactor evidence="1">
        <name>Mg(2+)</name>
        <dbReference type="ChEBI" id="CHEBI:18420"/>
    </cofactor>
</comment>
<dbReference type="InterPro" id="IPR013815">
    <property type="entry name" value="ATP_grasp_subdomain_1"/>
</dbReference>
<accession>A0AAU9JT22</accession>
<gene>
    <name evidence="14" type="ORF">BSTOLATCC_MIC35065</name>
</gene>
<reference evidence="14" key="1">
    <citation type="submission" date="2021-09" db="EMBL/GenBank/DDBJ databases">
        <authorList>
            <consortium name="AG Swart"/>
            <person name="Singh M."/>
            <person name="Singh A."/>
            <person name="Seah K."/>
            <person name="Emmerich C."/>
        </authorList>
    </citation>
    <scope>NUCLEOTIDE SEQUENCE</scope>
    <source>
        <strain evidence="14">ATCC30299</strain>
    </source>
</reference>
<comment type="subunit">
    <text evidence="3">Homodimer.</text>
</comment>
<keyword evidence="5" id="KW-0479">Metal-binding</keyword>
<evidence type="ECO:0000256" key="10">
    <source>
        <dbReference type="ARBA" id="ARBA00023277"/>
    </source>
</evidence>
<dbReference type="Pfam" id="PF01326">
    <property type="entry name" value="PPDK_N"/>
    <property type="match status" value="1"/>
</dbReference>
<sequence length="890" mass="102439">MEGKVADMVNEICKAESEYGSWTLMHRCNLCNKWMKIIGNSDLESLAWIYVWMRYSELRKLDWQRKYNTRPSELAASQKNLAFTVTELIAKASKQGFVSPAWILRSILGSFGRGGDYGQRIRDQILEIMHRHRIGETYGTYLEQWHQKLHNNTTPDDIGICEATIAYWETGNMNKYWEVLHSHGITRDRLASFERPITTQPNYTPYLINDFRDFLKTLKSVHSGADLITSIEHARHCFTPFMHVKIDDVLRNLHHWDTISQIERAVWARLEINYHGNKGNNYQYRELLYVDLSLEMYIRQLFESILHRNMAPRHYIRELNLLLDNALITNEDKELIIAVNDWKSLAKRYANNLEGNREIALVLKSAADRIGRIIGVAVDDFSSLFQPKAKTIGERCKIDKDFVDFFSEEIIRASCFFAPSMILRKLDAQFRGIAKLKPWQIISPISKIQGKLIKVELLHDVAYNIYNEPTIILSKKTFGEEEIPEGVLGVISCGELDGLAHVSVRARNQKKLLAVCFNEEEIKNIEKYVDQWICVTSQGGIIIVKSAQEERFEEEENERYDAQQIKRPEPLEFIAISSDQFNERKVGAKANNCEILKRNLPEHFGVPRQVAIPYGGCEYVISHMINEEKTNKYRELIGRLEEMEHNKEIAEDLSDLKKVILELEMPEHEMNEIQEKLESIGIAKEDWEAAFLAIKKVWASKFNERAYLSTAKLRIPLNDIIMSVLCQEVIVGEYAYVLHTKDPFTNDSSHIYGELVLGLGETLVGAYEGRAFSFTVSKNNNDYQIESFPNKSVALRGSGFIFRSDSNSEDLPEFAGAGLFDSIIMKETEEEIVSYGNEKIYIDFGFCKDIIFKLKEIGILVENIFNGVPQDIEGVIKGGKIFVVQSRPQI</sequence>
<evidence type="ECO:0000256" key="11">
    <source>
        <dbReference type="SAM" id="Coils"/>
    </source>
</evidence>
<evidence type="ECO:0000256" key="9">
    <source>
        <dbReference type="ARBA" id="ARBA00022842"/>
    </source>
</evidence>
<feature type="coiled-coil region" evidence="11">
    <location>
        <begin position="626"/>
        <end position="653"/>
    </location>
</feature>
<dbReference type="SUPFAM" id="SSF56059">
    <property type="entry name" value="Glutathione synthetase ATP-binding domain-like"/>
    <property type="match status" value="1"/>
</dbReference>
<evidence type="ECO:0000256" key="4">
    <source>
        <dbReference type="ARBA" id="ARBA00022679"/>
    </source>
</evidence>
<keyword evidence="7" id="KW-0418">Kinase</keyword>
<dbReference type="GO" id="GO:0005524">
    <property type="term" value="F:ATP binding"/>
    <property type="evidence" value="ECO:0007669"/>
    <property type="project" value="UniProtKB-KW"/>
</dbReference>
<evidence type="ECO:0000256" key="5">
    <source>
        <dbReference type="ARBA" id="ARBA00022723"/>
    </source>
</evidence>
<keyword evidence="9" id="KW-0460">Magnesium</keyword>
<evidence type="ECO:0000313" key="15">
    <source>
        <dbReference type="Proteomes" id="UP001162131"/>
    </source>
</evidence>
<keyword evidence="10" id="KW-0119">Carbohydrate metabolism</keyword>
<dbReference type="PANTHER" id="PTHR46999:SF1">
    <property type="entry name" value="ALPHA-GLUCAN WATER DIKINASE 1, CHLOROPLASTIC"/>
    <property type="match status" value="1"/>
</dbReference>
<evidence type="ECO:0000256" key="7">
    <source>
        <dbReference type="ARBA" id="ARBA00022777"/>
    </source>
</evidence>
<comment type="similarity">
    <text evidence="2">Belongs to the PEP-utilizing enzyme family.</text>
</comment>
<dbReference type="InterPro" id="IPR054481">
    <property type="entry name" value="GWD1_pHisD"/>
</dbReference>
<evidence type="ECO:0000256" key="8">
    <source>
        <dbReference type="ARBA" id="ARBA00022840"/>
    </source>
</evidence>
<evidence type="ECO:0000313" key="14">
    <source>
        <dbReference type="EMBL" id="CAG9324044.1"/>
    </source>
</evidence>
<evidence type="ECO:0000256" key="1">
    <source>
        <dbReference type="ARBA" id="ARBA00001946"/>
    </source>
</evidence>
<evidence type="ECO:0008006" key="16">
    <source>
        <dbReference type="Google" id="ProtNLM"/>
    </source>
</evidence>
<feature type="domain" description="Alpha-glucan water dikinase phosphohistidine-like" evidence="13">
    <location>
        <begin position="438"/>
        <end position="550"/>
    </location>
</feature>
<comment type="caution">
    <text evidence="14">The sequence shown here is derived from an EMBL/GenBank/DDBJ whole genome shotgun (WGS) entry which is preliminary data.</text>
</comment>
<name>A0AAU9JT22_9CILI</name>
<evidence type="ECO:0000259" key="13">
    <source>
        <dbReference type="Pfam" id="PF22973"/>
    </source>
</evidence>
<keyword evidence="6" id="KW-0547">Nucleotide-binding</keyword>
<dbReference type="GO" id="GO:0016301">
    <property type="term" value="F:kinase activity"/>
    <property type="evidence" value="ECO:0007669"/>
    <property type="project" value="UniProtKB-KW"/>
</dbReference>